<dbReference type="Pfam" id="PF00999">
    <property type="entry name" value="Na_H_Exchanger"/>
    <property type="match status" value="1"/>
</dbReference>
<keyword evidence="7 10" id="KW-1133">Transmembrane helix</keyword>
<dbReference type="Pfam" id="PF02254">
    <property type="entry name" value="TrkA_N"/>
    <property type="match status" value="1"/>
</dbReference>
<evidence type="ECO:0000256" key="7">
    <source>
        <dbReference type="ARBA" id="ARBA00022989"/>
    </source>
</evidence>
<feature type="transmembrane region" description="Helical" evidence="10">
    <location>
        <begin position="84"/>
        <end position="107"/>
    </location>
</feature>
<reference evidence="12" key="1">
    <citation type="submission" date="2023-06" db="EMBL/GenBank/DDBJ databases">
        <title>Two novel species of Acinetobacter isolated from motorbike repairing workshop in Vietnam.</title>
        <authorList>
            <person name="Le N.T.T."/>
        </authorList>
    </citation>
    <scope>NUCLEOTIDE SEQUENCE</scope>
    <source>
        <strain evidence="12">VNH17</strain>
    </source>
</reference>
<proteinExistence type="predicted"/>
<feature type="transmembrane region" description="Helical" evidence="10">
    <location>
        <begin position="176"/>
        <end position="198"/>
    </location>
</feature>
<evidence type="ECO:0000256" key="3">
    <source>
        <dbReference type="ARBA" id="ARBA00022449"/>
    </source>
</evidence>
<evidence type="ECO:0000313" key="13">
    <source>
        <dbReference type="Proteomes" id="UP001168524"/>
    </source>
</evidence>
<dbReference type="SUPFAM" id="SSF51735">
    <property type="entry name" value="NAD(P)-binding Rossmann-fold domains"/>
    <property type="match status" value="1"/>
</dbReference>
<dbReference type="Gene3D" id="3.40.50.720">
    <property type="entry name" value="NAD(P)-binding Rossmann-like Domain"/>
    <property type="match status" value="1"/>
</dbReference>
<protein>
    <submittedName>
        <fullName evidence="12">Cation:proton antiporter</fullName>
    </submittedName>
</protein>
<comment type="subcellular location">
    <subcellularLocation>
        <location evidence="1">Membrane</location>
        <topology evidence="1">Multi-pass membrane protein</topology>
    </subcellularLocation>
</comment>
<evidence type="ECO:0000259" key="11">
    <source>
        <dbReference type="PROSITE" id="PS51201"/>
    </source>
</evidence>
<dbReference type="Gene3D" id="1.20.1530.20">
    <property type="match status" value="1"/>
</dbReference>
<organism evidence="12 13">
    <name type="scientific">Acinetobacter thutiue</name>
    <dbReference type="NCBI Taxonomy" id="2998078"/>
    <lineage>
        <taxon>Bacteria</taxon>
        <taxon>Pseudomonadati</taxon>
        <taxon>Pseudomonadota</taxon>
        <taxon>Gammaproteobacteria</taxon>
        <taxon>Moraxellales</taxon>
        <taxon>Moraxellaceae</taxon>
        <taxon>Acinetobacter</taxon>
    </lineage>
</organism>
<keyword evidence="8" id="KW-0406">Ion transport</keyword>
<sequence length="605" mass="67355">MSLLLQIILLSLATLIFAPLAKRYASTSILGYLIAGLLLGSGVFNLIDDAGLISQLTDLGMVMLMLFLGFAFKPQQLWRQRRNLIINSGLPLLLSIIFVVSASFFILQDFLKGMILGLALALSSVTLVQQLLQNKIQINSKLGQTALPSLQLQTLFAVVLIGLFPLLEETASTQHGIAYFAAIIATISGLFLASRYLVRPAFRFLAHRHSIELIPVLGLLIVLSVLLIIDILNIHTLIGAFLAGILLAETEFKVEVERIISPFRDAAIGLLFLAIGLGLSLTPLLQSPLFILGSILGLLLIKATVIAASSYYQHRSAKFSLGLSILLAQSGELSFILLKIAETEQLLSKEILQPTLLIIFGSMLLTPLLYWIMNAKILPLVQKKAPEHSQDVPQHPILIVGFGRFGQVIARVLHMQGRQFSVMDSNQPDADFIEQYGHHFLDADVTKVENLRAAGIEYCKLLIIAIDDVEDSMNLARHLCLNYPDLSLLVRARDRHHAHLLHDLGIQHVWRETYLSSLDMAQQALVETGYSIEDAQVKISQFQQQDQQLLKQSPWYHDQYETMDNYPNALAELEYLFENMKFVSPERLPDDQATQTDAKSPHETS</sequence>
<dbReference type="InterPro" id="IPR038770">
    <property type="entry name" value="Na+/solute_symporter_sf"/>
</dbReference>
<evidence type="ECO:0000256" key="4">
    <source>
        <dbReference type="ARBA" id="ARBA00022538"/>
    </source>
</evidence>
<keyword evidence="2" id="KW-0813">Transport</keyword>
<keyword evidence="6" id="KW-0630">Potassium</keyword>
<evidence type="ECO:0000256" key="6">
    <source>
        <dbReference type="ARBA" id="ARBA00022958"/>
    </source>
</evidence>
<evidence type="ECO:0000256" key="1">
    <source>
        <dbReference type="ARBA" id="ARBA00004141"/>
    </source>
</evidence>
<feature type="transmembrane region" description="Helical" evidence="10">
    <location>
        <begin position="319"/>
        <end position="340"/>
    </location>
</feature>
<keyword evidence="9 10" id="KW-0472">Membrane</keyword>
<name>A0ABT7WQN6_9GAMM</name>
<dbReference type="PANTHER" id="PTHR46157:SF4">
    <property type="entry name" value="K(+) EFFLUX ANTIPORTER 3, CHLOROPLASTIC"/>
    <property type="match status" value="1"/>
</dbReference>
<dbReference type="RefSeq" id="WP_267981224.1">
    <property type="nucleotide sequence ID" value="NZ_JAPQKF010000005.1"/>
</dbReference>
<dbReference type="EMBL" id="JAUDZE010000005">
    <property type="protein sequence ID" value="MDN0014998.1"/>
    <property type="molecule type" value="Genomic_DNA"/>
</dbReference>
<feature type="transmembrane region" description="Helical" evidence="10">
    <location>
        <begin position="210"/>
        <end position="229"/>
    </location>
</feature>
<comment type="caution">
    <text evidence="12">The sequence shown here is derived from an EMBL/GenBank/DDBJ whole genome shotgun (WGS) entry which is preliminary data.</text>
</comment>
<dbReference type="InterPro" id="IPR006153">
    <property type="entry name" value="Cation/H_exchanger_TM"/>
</dbReference>
<dbReference type="PANTHER" id="PTHR46157">
    <property type="entry name" value="K(+) EFFLUX ANTIPORTER 3, CHLOROPLASTIC"/>
    <property type="match status" value="1"/>
</dbReference>
<evidence type="ECO:0000256" key="9">
    <source>
        <dbReference type="ARBA" id="ARBA00023136"/>
    </source>
</evidence>
<evidence type="ECO:0000256" key="8">
    <source>
        <dbReference type="ARBA" id="ARBA00023065"/>
    </source>
</evidence>
<feature type="transmembrane region" description="Helical" evidence="10">
    <location>
        <begin position="53"/>
        <end position="72"/>
    </location>
</feature>
<feature type="transmembrane region" description="Helical" evidence="10">
    <location>
        <begin position="144"/>
        <end position="164"/>
    </location>
</feature>
<dbReference type="InterPro" id="IPR003148">
    <property type="entry name" value="RCK_N"/>
</dbReference>
<evidence type="ECO:0000256" key="5">
    <source>
        <dbReference type="ARBA" id="ARBA00022692"/>
    </source>
</evidence>
<evidence type="ECO:0000256" key="2">
    <source>
        <dbReference type="ARBA" id="ARBA00022448"/>
    </source>
</evidence>
<feature type="transmembrane region" description="Helical" evidence="10">
    <location>
        <begin position="29"/>
        <end position="47"/>
    </location>
</feature>
<keyword evidence="13" id="KW-1185">Reference proteome</keyword>
<keyword evidence="5 10" id="KW-0812">Transmembrane</keyword>
<feature type="transmembrane region" description="Helical" evidence="10">
    <location>
        <begin position="291"/>
        <end position="312"/>
    </location>
</feature>
<dbReference type="PROSITE" id="PS51201">
    <property type="entry name" value="RCK_N"/>
    <property type="match status" value="1"/>
</dbReference>
<feature type="transmembrane region" description="Helical" evidence="10">
    <location>
        <begin position="6"/>
        <end position="22"/>
    </location>
</feature>
<evidence type="ECO:0000313" key="12">
    <source>
        <dbReference type="EMBL" id="MDN0014998.1"/>
    </source>
</evidence>
<evidence type="ECO:0000256" key="10">
    <source>
        <dbReference type="SAM" id="Phobius"/>
    </source>
</evidence>
<feature type="domain" description="RCK N-terminal" evidence="11">
    <location>
        <begin position="394"/>
        <end position="510"/>
    </location>
</feature>
<accession>A0ABT7WQN6</accession>
<feature type="transmembrane region" description="Helical" evidence="10">
    <location>
        <begin position="352"/>
        <end position="373"/>
    </location>
</feature>
<keyword evidence="4" id="KW-0633">Potassium transport</keyword>
<dbReference type="Proteomes" id="UP001168524">
    <property type="component" value="Unassembled WGS sequence"/>
</dbReference>
<gene>
    <name evidence="12" type="ORF">QTA56_12260</name>
</gene>
<feature type="transmembrane region" description="Helical" evidence="10">
    <location>
        <begin position="266"/>
        <end position="285"/>
    </location>
</feature>
<keyword evidence="3" id="KW-0050">Antiport</keyword>
<dbReference type="InterPro" id="IPR036291">
    <property type="entry name" value="NAD(P)-bd_dom_sf"/>
</dbReference>